<name>A0ABV7HGL1_9GAMM</name>
<comment type="caution">
    <text evidence="1">The sequence shown here is derived from an EMBL/GenBank/DDBJ whole genome shotgun (WGS) entry which is preliminary data.</text>
</comment>
<dbReference type="SUPFAM" id="SSF52833">
    <property type="entry name" value="Thioredoxin-like"/>
    <property type="match status" value="1"/>
</dbReference>
<dbReference type="Proteomes" id="UP001595476">
    <property type="component" value="Unassembled WGS sequence"/>
</dbReference>
<reference evidence="2" key="1">
    <citation type="journal article" date="2019" name="Int. J. Syst. Evol. Microbiol.">
        <title>The Global Catalogue of Microorganisms (GCM) 10K type strain sequencing project: providing services to taxonomists for standard genome sequencing and annotation.</title>
        <authorList>
            <consortium name="The Broad Institute Genomics Platform"/>
            <consortium name="The Broad Institute Genome Sequencing Center for Infectious Disease"/>
            <person name="Wu L."/>
            <person name="Ma J."/>
        </authorList>
    </citation>
    <scope>NUCLEOTIDE SEQUENCE [LARGE SCALE GENOMIC DNA]</scope>
    <source>
        <strain evidence="2">KCTC 52438</strain>
    </source>
</reference>
<dbReference type="Gene3D" id="1.10.472.60">
    <property type="entry name" value="putative protein disulfide isomerase domain"/>
    <property type="match status" value="1"/>
</dbReference>
<dbReference type="CDD" id="cd03025">
    <property type="entry name" value="DsbA_FrnE_like"/>
    <property type="match status" value="1"/>
</dbReference>
<accession>A0ABV7HGL1</accession>
<dbReference type="Gene3D" id="3.40.30.10">
    <property type="entry name" value="Glutaredoxin"/>
    <property type="match status" value="1"/>
</dbReference>
<evidence type="ECO:0000313" key="1">
    <source>
        <dbReference type="EMBL" id="MFC3151876.1"/>
    </source>
</evidence>
<gene>
    <name evidence="1" type="ORF">ACFOEK_12620</name>
</gene>
<dbReference type="InterPro" id="IPR036249">
    <property type="entry name" value="Thioredoxin-like_sf"/>
</dbReference>
<proteinExistence type="predicted"/>
<sequence>MPTWTRLKEQVKDQGIKVVNVLGGLAPDSDQPMPIDMQHQIQRHWYRINELLGTKFNFDFWLNNEPRRSTYPACRAVLAARTLDQKHGLSESFLNNASLEELMIEAIQKAYYLRAMNPSDNSVLMLIFDELALSLGLPSDCISEYLSILRDHSTHRVLLEEIEFGRSLTSSGFPSLVFQTESKYYAVPLDYKNAQTMLDHIHACTAL</sequence>
<dbReference type="RefSeq" id="WP_386721444.1">
    <property type="nucleotide sequence ID" value="NZ_JBHRSZ010000004.1"/>
</dbReference>
<evidence type="ECO:0000313" key="2">
    <source>
        <dbReference type="Proteomes" id="UP001595476"/>
    </source>
</evidence>
<keyword evidence="2" id="KW-1185">Reference proteome</keyword>
<protein>
    <submittedName>
        <fullName evidence="1">DsbA family protein</fullName>
    </submittedName>
</protein>
<organism evidence="1 2">
    <name type="scientific">Litoribrevibacter euphylliae</name>
    <dbReference type="NCBI Taxonomy" id="1834034"/>
    <lineage>
        <taxon>Bacteria</taxon>
        <taxon>Pseudomonadati</taxon>
        <taxon>Pseudomonadota</taxon>
        <taxon>Gammaproteobacteria</taxon>
        <taxon>Oceanospirillales</taxon>
        <taxon>Oceanospirillaceae</taxon>
        <taxon>Litoribrevibacter</taxon>
    </lineage>
</organism>
<dbReference type="EMBL" id="JBHRSZ010000004">
    <property type="protein sequence ID" value="MFC3151876.1"/>
    <property type="molecule type" value="Genomic_DNA"/>
</dbReference>